<dbReference type="EMBL" id="JANBQF010000318">
    <property type="protein sequence ID" value="KAJ2002269.1"/>
    <property type="molecule type" value="Genomic_DNA"/>
</dbReference>
<keyword evidence="1" id="KW-0479">Metal-binding</keyword>
<keyword evidence="6" id="KW-1185">Reference proteome</keyword>
<dbReference type="InterPro" id="IPR036864">
    <property type="entry name" value="Zn2-C6_fun-type_DNA-bd_sf"/>
</dbReference>
<evidence type="ECO:0000259" key="4">
    <source>
        <dbReference type="PROSITE" id="PS50048"/>
    </source>
</evidence>
<dbReference type="Proteomes" id="UP001150907">
    <property type="component" value="Unassembled WGS sequence"/>
</dbReference>
<proteinExistence type="predicted"/>
<comment type="caution">
    <text evidence="5">The sequence shown here is derived from an EMBL/GenBank/DDBJ whole genome shotgun (WGS) entry which is preliminary data.</text>
</comment>
<organism evidence="5 6">
    <name type="scientific">Coemansia thaxteri</name>
    <dbReference type="NCBI Taxonomy" id="2663907"/>
    <lineage>
        <taxon>Eukaryota</taxon>
        <taxon>Fungi</taxon>
        <taxon>Fungi incertae sedis</taxon>
        <taxon>Zoopagomycota</taxon>
        <taxon>Kickxellomycotina</taxon>
        <taxon>Kickxellomycetes</taxon>
        <taxon>Kickxellales</taxon>
        <taxon>Kickxellaceae</taxon>
        <taxon>Coemansia</taxon>
    </lineage>
</organism>
<dbReference type="OrthoDB" id="5575144at2759"/>
<feature type="compositionally biased region" description="Pro residues" evidence="3">
    <location>
        <begin position="192"/>
        <end position="215"/>
    </location>
</feature>
<dbReference type="PANTHER" id="PTHR47659:SF7">
    <property type="entry name" value="FUNGAL TRANSCRIPTIONAL REGULATORY PROTEIN, N-TERMINAL DOMAIN-CONTAINING PROTEIN"/>
    <property type="match status" value="1"/>
</dbReference>
<feature type="region of interest" description="Disordered" evidence="3">
    <location>
        <begin position="1"/>
        <end position="30"/>
    </location>
</feature>
<evidence type="ECO:0000313" key="5">
    <source>
        <dbReference type="EMBL" id="KAJ2002269.1"/>
    </source>
</evidence>
<dbReference type="GO" id="GO:0008270">
    <property type="term" value="F:zinc ion binding"/>
    <property type="evidence" value="ECO:0007669"/>
    <property type="project" value="InterPro"/>
</dbReference>
<sequence>MALEQQRAVVRHLSPSPSSSDGTGVGEGSMAKRAQVKNACVHCQRACKKCDSGRPCQRCVRYNLADTCVDSKRKPRMRGIKRGPYKKRKKDTTTDSGSGSTTTTVPAPPARALRARPPVLGPGAVAILHPDPPHHECGGGSSSDTPLARLPPPPRPRQPPPATPTAGLSAAFSSLPAPFRLPPIESFDRPRPPPTQEPPPMSLLPPPLNRLPRPPSDIRQSSEPRLRPPPTAEDNDHSARRYCGSTNESDSHSSCQSATPDYIAATSVRLRRLERRLQHTHIDHDMTPE</sequence>
<feature type="domain" description="Zn(2)-C6 fungal-type" evidence="4">
    <location>
        <begin position="39"/>
        <end position="70"/>
    </location>
</feature>
<dbReference type="SMART" id="SM00066">
    <property type="entry name" value="GAL4"/>
    <property type="match status" value="1"/>
</dbReference>
<evidence type="ECO:0000256" key="2">
    <source>
        <dbReference type="ARBA" id="ARBA00023242"/>
    </source>
</evidence>
<evidence type="ECO:0000313" key="6">
    <source>
        <dbReference type="Proteomes" id="UP001150907"/>
    </source>
</evidence>
<dbReference type="AlphaFoldDB" id="A0A9W8BGB0"/>
<dbReference type="Pfam" id="PF00172">
    <property type="entry name" value="Zn_clus"/>
    <property type="match status" value="1"/>
</dbReference>
<feature type="compositionally biased region" description="Low complexity" evidence="3">
    <location>
        <begin position="94"/>
        <end position="122"/>
    </location>
</feature>
<name>A0A9W8BGB0_9FUNG</name>
<dbReference type="InterPro" id="IPR050335">
    <property type="entry name" value="ERT1_acuK_gluconeogen_tf"/>
</dbReference>
<gene>
    <name evidence="5" type="ORF">H4R26_003695</name>
</gene>
<feature type="region of interest" description="Disordered" evidence="3">
    <location>
        <begin position="75"/>
        <end position="259"/>
    </location>
</feature>
<feature type="compositionally biased region" description="Pro residues" evidence="3">
    <location>
        <begin position="149"/>
        <end position="163"/>
    </location>
</feature>
<dbReference type="PANTHER" id="PTHR47659">
    <property type="entry name" value="ZN(II)2CYS6 TRANSCRIPTION FACTOR (EUROFUNG)-RELATED"/>
    <property type="match status" value="1"/>
</dbReference>
<dbReference type="CDD" id="cd00067">
    <property type="entry name" value="GAL4"/>
    <property type="match status" value="1"/>
</dbReference>
<dbReference type="GO" id="GO:0000981">
    <property type="term" value="F:DNA-binding transcription factor activity, RNA polymerase II-specific"/>
    <property type="evidence" value="ECO:0007669"/>
    <property type="project" value="InterPro"/>
</dbReference>
<keyword evidence="2" id="KW-0539">Nucleus</keyword>
<accession>A0A9W8BGB0</accession>
<dbReference type="Gene3D" id="4.10.240.10">
    <property type="entry name" value="Zn(2)-C6 fungal-type DNA-binding domain"/>
    <property type="match status" value="1"/>
</dbReference>
<feature type="compositionally biased region" description="Basic residues" evidence="3">
    <location>
        <begin position="75"/>
        <end position="90"/>
    </location>
</feature>
<evidence type="ECO:0000256" key="1">
    <source>
        <dbReference type="ARBA" id="ARBA00022723"/>
    </source>
</evidence>
<feature type="compositionally biased region" description="Polar residues" evidence="3">
    <location>
        <begin position="244"/>
        <end position="259"/>
    </location>
</feature>
<protein>
    <recommendedName>
        <fullName evidence="4">Zn(2)-C6 fungal-type domain-containing protein</fullName>
    </recommendedName>
</protein>
<dbReference type="PROSITE" id="PS50048">
    <property type="entry name" value="ZN2_CY6_FUNGAL_2"/>
    <property type="match status" value="1"/>
</dbReference>
<dbReference type="InterPro" id="IPR001138">
    <property type="entry name" value="Zn2Cys6_DnaBD"/>
</dbReference>
<reference evidence="5" key="1">
    <citation type="submission" date="2022-07" db="EMBL/GenBank/DDBJ databases">
        <title>Phylogenomic reconstructions and comparative analyses of Kickxellomycotina fungi.</title>
        <authorList>
            <person name="Reynolds N.K."/>
            <person name="Stajich J.E."/>
            <person name="Barry K."/>
            <person name="Grigoriev I.V."/>
            <person name="Crous P."/>
            <person name="Smith M.E."/>
        </authorList>
    </citation>
    <scope>NUCLEOTIDE SEQUENCE</scope>
    <source>
        <strain evidence="5">IMI 214461</strain>
    </source>
</reference>
<evidence type="ECO:0000256" key="3">
    <source>
        <dbReference type="SAM" id="MobiDB-lite"/>
    </source>
</evidence>